<dbReference type="OrthoDB" id="1897642at2759"/>
<dbReference type="PROSITE" id="PS50810">
    <property type="entry name" value="FRATAXIN_2"/>
    <property type="match status" value="1"/>
</dbReference>
<dbReference type="PRINTS" id="PR00904">
    <property type="entry name" value="FRATAXIN"/>
</dbReference>
<evidence type="ECO:0000256" key="2">
    <source>
        <dbReference type="ARBA" id="ARBA00008183"/>
    </source>
</evidence>
<evidence type="ECO:0000256" key="10">
    <source>
        <dbReference type="ARBA" id="ARBA00023065"/>
    </source>
</evidence>
<dbReference type="GO" id="GO:0051537">
    <property type="term" value="F:2 iron, 2 sulfur cluster binding"/>
    <property type="evidence" value="ECO:0007669"/>
    <property type="project" value="TreeGrafter"/>
</dbReference>
<dbReference type="GO" id="GO:0005739">
    <property type="term" value="C:mitochondrion"/>
    <property type="evidence" value="ECO:0007669"/>
    <property type="project" value="UniProtKB-SubCell"/>
</dbReference>
<keyword evidence="5" id="KW-0813">Transport</keyword>
<dbReference type="PANTHER" id="PTHR16821:SF2">
    <property type="entry name" value="FRATAXIN, MITOCHONDRIAL"/>
    <property type="match status" value="1"/>
</dbReference>
<dbReference type="InterPro" id="IPR017789">
    <property type="entry name" value="Frataxin"/>
</dbReference>
<dbReference type="GO" id="GO:0006826">
    <property type="term" value="P:iron ion transport"/>
    <property type="evidence" value="ECO:0007669"/>
    <property type="project" value="UniProtKB-KW"/>
</dbReference>
<gene>
    <name evidence="14" type="ORF">AMK59_4180</name>
</gene>
<keyword evidence="12" id="KW-0350">Heme biosynthesis</keyword>
<dbReference type="InterPro" id="IPR020895">
    <property type="entry name" value="Frataxin_CS"/>
</dbReference>
<accession>A0A0T6B6K5</accession>
<dbReference type="PROSITE" id="PS01344">
    <property type="entry name" value="FRATAXIN_1"/>
    <property type="match status" value="1"/>
</dbReference>
<keyword evidence="8" id="KW-0560">Oxidoreductase</keyword>
<evidence type="ECO:0000256" key="11">
    <source>
        <dbReference type="ARBA" id="ARBA00023128"/>
    </source>
</evidence>
<dbReference type="FunFam" id="3.30.920.10:FF:000002">
    <property type="entry name" value="Frataxin, mitochondrial"/>
    <property type="match status" value="1"/>
</dbReference>
<dbReference type="GO" id="GO:0008199">
    <property type="term" value="F:ferric iron binding"/>
    <property type="evidence" value="ECO:0007669"/>
    <property type="project" value="InterPro"/>
</dbReference>
<keyword evidence="4" id="KW-0409">Iron storage</keyword>
<dbReference type="InterPro" id="IPR036524">
    <property type="entry name" value="Frataxin/CyaY_sf"/>
</dbReference>
<organism evidence="14 15">
    <name type="scientific">Oryctes borbonicus</name>
    <dbReference type="NCBI Taxonomy" id="1629725"/>
    <lineage>
        <taxon>Eukaryota</taxon>
        <taxon>Metazoa</taxon>
        <taxon>Ecdysozoa</taxon>
        <taxon>Arthropoda</taxon>
        <taxon>Hexapoda</taxon>
        <taxon>Insecta</taxon>
        <taxon>Pterygota</taxon>
        <taxon>Neoptera</taxon>
        <taxon>Endopterygota</taxon>
        <taxon>Coleoptera</taxon>
        <taxon>Polyphaga</taxon>
        <taxon>Scarabaeiformia</taxon>
        <taxon>Scarabaeidae</taxon>
        <taxon>Dynastinae</taxon>
        <taxon>Oryctes</taxon>
    </lineage>
</organism>
<sequence>MQSITRCINRCKNLKSSKLIGRSYITKTSKINSANNVITRFPIATKLSDQRKFTISYNARFVSGYSTSTTPEIQPVDSLKFEKVCEETLESLSEYFEELIEDSDHLKLADVSYSSGVLTINFGEAYGTYVINRQSPNKQIWLSSPTSGPKRYDFIADGEYWLYKHDGRTLHELLQSEISKIIRNEVDFSKCLYSR</sequence>
<proteinExistence type="inferred from homology"/>
<evidence type="ECO:0000313" key="14">
    <source>
        <dbReference type="EMBL" id="KRT82885.1"/>
    </source>
</evidence>
<comment type="subcellular location">
    <subcellularLocation>
        <location evidence="1">Mitochondrion</location>
    </subcellularLocation>
</comment>
<dbReference type="Gene3D" id="3.30.920.10">
    <property type="entry name" value="Frataxin/CyaY"/>
    <property type="match status" value="1"/>
</dbReference>
<dbReference type="SUPFAM" id="SSF55387">
    <property type="entry name" value="Frataxin/Nqo15-like"/>
    <property type="match status" value="1"/>
</dbReference>
<dbReference type="NCBIfam" id="TIGR03421">
    <property type="entry name" value="FeS_CyaY"/>
    <property type="match status" value="1"/>
</dbReference>
<dbReference type="GO" id="GO:0016226">
    <property type="term" value="P:iron-sulfur cluster assembly"/>
    <property type="evidence" value="ECO:0007669"/>
    <property type="project" value="InterPro"/>
</dbReference>
<protein>
    <recommendedName>
        <fullName evidence="3">ferroxidase</fullName>
        <ecNumber evidence="3">1.16.3.1</ecNumber>
    </recommendedName>
</protein>
<dbReference type="Pfam" id="PF01491">
    <property type="entry name" value="Frataxin_Cyay"/>
    <property type="match status" value="1"/>
</dbReference>
<evidence type="ECO:0000256" key="8">
    <source>
        <dbReference type="ARBA" id="ARBA00023002"/>
    </source>
</evidence>
<evidence type="ECO:0000256" key="3">
    <source>
        <dbReference type="ARBA" id="ARBA00013107"/>
    </source>
</evidence>
<name>A0A0T6B6K5_9SCAR</name>
<dbReference type="GO" id="GO:0034986">
    <property type="term" value="F:iron chaperone activity"/>
    <property type="evidence" value="ECO:0007669"/>
    <property type="project" value="TreeGrafter"/>
</dbReference>
<evidence type="ECO:0000256" key="7">
    <source>
        <dbReference type="ARBA" id="ARBA00022946"/>
    </source>
</evidence>
<evidence type="ECO:0000256" key="6">
    <source>
        <dbReference type="ARBA" id="ARBA00022496"/>
    </source>
</evidence>
<dbReference type="PANTHER" id="PTHR16821">
    <property type="entry name" value="FRATAXIN"/>
    <property type="match status" value="1"/>
</dbReference>
<comment type="catalytic activity">
    <reaction evidence="13">
        <text>4 Fe(2+) + O2 + 4 H(+) = 4 Fe(3+) + 2 H2O</text>
        <dbReference type="Rhea" id="RHEA:11148"/>
        <dbReference type="ChEBI" id="CHEBI:15377"/>
        <dbReference type="ChEBI" id="CHEBI:15378"/>
        <dbReference type="ChEBI" id="CHEBI:15379"/>
        <dbReference type="ChEBI" id="CHEBI:29033"/>
        <dbReference type="ChEBI" id="CHEBI:29034"/>
        <dbReference type="EC" id="1.16.3.1"/>
    </reaction>
</comment>
<dbReference type="NCBIfam" id="TIGR03422">
    <property type="entry name" value="mito_frataxin"/>
    <property type="match status" value="1"/>
</dbReference>
<evidence type="ECO:0000256" key="12">
    <source>
        <dbReference type="ARBA" id="ARBA00023133"/>
    </source>
</evidence>
<evidence type="ECO:0000256" key="4">
    <source>
        <dbReference type="ARBA" id="ARBA00022434"/>
    </source>
</evidence>
<dbReference type="SMART" id="SM01219">
    <property type="entry name" value="Frataxin_Cyay"/>
    <property type="match status" value="1"/>
</dbReference>
<dbReference type="GO" id="GO:0006783">
    <property type="term" value="P:heme biosynthetic process"/>
    <property type="evidence" value="ECO:0007669"/>
    <property type="project" value="UniProtKB-KW"/>
</dbReference>
<keyword evidence="15" id="KW-1185">Reference proteome</keyword>
<comment type="similarity">
    <text evidence="2">Belongs to the frataxin family.</text>
</comment>
<dbReference type="GO" id="GO:0006879">
    <property type="term" value="P:intracellular iron ion homeostasis"/>
    <property type="evidence" value="ECO:0007669"/>
    <property type="project" value="UniProtKB-KW"/>
</dbReference>
<keyword evidence="11" id="KW-0496">Mitochondrion</keyword>
<keyword evidence="6" id="KW-0410">Iron transport</keyword>
<dbReference type="EMBL" id="LJIG01009535">
    <property type="protein sequence ID" value="KRT82885.1"/>
    <property type="molecule type" value="Genomic_DNA"/>
</dbReference>
<evidence type="ECO:0000256" key="9">
    <source>
        <dbReference type="ARBA" id="ARBA00023004"/>
    </source>
</evidence>
<reference evidence="14 15" key="1">
    <citation type="submission" date="2015-09" db="EMBL/GenBank/DDBJ databases">
        <title>Draft genome of the scarab beetle Oryctes borbonicus.</title>
        <authorList>
            <person name="Meyer J.M."/>
            <person name="Markov G.V."/>
            <person name="Baskaran P."/>
            <person name="Herrmann M."/>
            <person name="Sommer R.J."/>
            <person name="Roedelsperger C."/>
        </authorList>
    </citation>
    <scope>NUCLEOTIDE SEQUENCE [LARGE SCALE GENOMIC DNA]</scope>
    <source>
        <strain evidence="14">OB123</strain>
        <tissue evidence="14">Whole animal</tissue>
    </source>
</reference>
<dbReference type="EC" id="1.16.3.1" evidence="3"/>
<dbReference type="GO" id="GO:0004322">
    <property type="term" value="F:ferroxidase activity"/>
    <property type="evidence" value="ECO:0007669"/>
    <property type="project" value="UniProtKB-EC"/>
</dbReference>
<dbReference type="CDD" id="cd00503">
    <property type="entry name" value="Frataxin"/>
    <property type="match status" value="1"/>
</dbReference>
<dbReference type="AlphaFoldDB" id="A0A0T6B6K5"/>
<dbReference type="Proteomes" id="UP000051574">
    <property type="component" value="Unassembled WGS sequence"/>
</dbReference>
<keyword evidence="7" id="KW-0809">Transit peptide</keyword>
<evidence type="ECO:0000313" key="15">
    <source>
        <dbReference type="Proteomes" id="UP000051574"/>
    </source>
</evidence>
<evidence type="ECO:0000256" key="5">
    <source>
        <dbReference type="ARBA" id="ARBA00022448"/>
    </source>
</evidence>
<dbReference type="GO" id="GO:0008198">
    <property type="term" value="F:ferrous iron binding"/>
    <property type="evidence" value="ECO:0007669"/>
    <property type="project" value="TreeGrafter"/>
</dbReference>
<comment type="caution">
    <text evidence="14">The sequence shown here is derived from an EMBL/GenBank/DDBJ whole genome shotgun (WGS) entry which is preliminary data.</text>
</comment>
<keyword evidence="10" id="KW-0406">Ion transport</keyword>
<keyword evidence="9" id="KW-0408">Iron</keyword>
<evidence type="ECO:0000256" key="13">
    <source>
        <dbReference type="ARBA" id="ARBA00047990"/>
    </source>
</evidence>
<evidence type="ECO:0000256" key="1">
    <source>
        <dbReference type="ARBA" id="ARBA00004173"/>
    </source>
</evidence>
<feature type="non-terminal residue" evidence="14">
    <location>
        <position position="195"/>
    </location>
</feature>
<dbReference type="InterPro" id="IPR002908">
    <property type="entry name" value="Frataxin/CyaY"/>
</dbReference>